<sequence>MNDAPVTADLALAPVTITPTKPLTPTHVKGLLWLDVIHKSTREIRPVTYVWNPRMSTLTAQTAAYWEFLDRAVGAVDWSACSESELGELYVRSNAAGVRPTGDSLQPYFERVEKEGWIHPASVRLIDLWKEQLDLLNVADPGLLDPAELTLTADDVLDVLREHQLTIDHRGIGGPVYLDGTIWGLPVRQIVDEEGVANYLVPVLRELIPIGARHQRVVLVYDQELMQDYILLDKVLTALGAAVTRLALGRVPIDGVVASSRHGGWEGKTLSDLADACLRHVDVPTYRLGMRIYFIAMLERGCAKSFQPELLRRSMVRAERILGETGDAEPDGGGPEFLRRLAVPDGGYVDPYRLTTGLLDRRRRVPAGLLTTVFG</sequence>
<reference evidence="2" key="1">
    <citation type="journal article" date="2019" name="Int. J. Syst. Evol. Microbiol.">
        <title>The Global Catalogue of Microorganisms (GCM) 10K type strain sequencing project: providing services to taxonomists for standard genome sequencing and annotation.</title>
        <authorList>
            <consortium name="The Broad Institute Genomics Platform"/>
            <consortium name="The Broad Institute Genome Sequencing Center for Infectious Disease"/>
            <person name="Wu L."/>
            <person name="Ma J."/>
        </authorList>
    </citation>
    <scope>NUCLEOTIDE SEQUENCE [LARGE SCALE GENOMIC DNA]</scope>
    <source>
        <strain evidence="2">CGMCC 4.7289</strain>
    </source>
</reference>
<proteinExistence type="predicted"/>
<organism evidence="1 2">
    <name type="scientific">Hamadaea flava</name>
    <dbReference type="NCBI Taxonomy" id="1742688"/>
    <lineage>
        <taxon>Bacteria</taxon>
        <taxon>Bacillati</taxon>
        <taxon>Actinomycetota</taxon>
        <taxon>Actinomycetes</taxon>
        <taxon>Micromonosporales</taxon>
        <taxon>Micromonosporaceae</taxon>
        <taxon>Hamadaea</taxon>
    </lineage>
</organism>
<gene>
    <name evidence="1" type="ORF">ACFOZ4_16975</name>
</gene>
<evidence type="ECO:0000313" key="2">
    <source>
        <dbReference type="Proteomes" id="UP001595816"/>
    </source>
</evidence>
<dbReference type="RefSeq" id="WP_253753487.1">
    <property type="nucleotide sequence ID" value="NZ_JAMZDZ010000001.1"/>
</dbReference>
<keyword evidence="2" id="KW-1185">Reference proteome</keyword>
<evidence type="ECO:0000313" key="1">
    <source>
        <dbReference type="EMBL" id="MFC4132301.1"/>
    </source>
</evidence>
<dbReference type="EMBL" id="JBHSAY010000009">
    <property type="protein sequence ID" value="MFC4132301.1"/>
    <property type="molecule type" value="Genomic_DNA"/>
</dbReference>
<protein>
    <submittedName>
        <fullName evidence="1">Uncharacterized protein</fullName>
    </submittedName>
</protein>
<dbReference type="Proteomes" id="UP001595816">
    <property type="component" value="Unassembled WGS sequence"/>
</dbReference>
<comment type="caution">
    <text evidence="1">The sequence shown here is derived from an EMBL/GenBank/DDBJ whole genome shotgun (WGS) entry which is preliminary data.</text>
</comment>
<name>A0ABV8LMP3_9ACTN</name>
<accession>A0ABV8LMP3</accession>